<keyword evidence="1" id="KW-1133">Transmembrane helix</keyword>
<evidence type="ECO:0000256" key="1">
    <source>
        <dbReference type="SAM" id="Phobius"/>
    </source>
</evidence>
<keyword evidence="1" id="KW-0812">Transmembrane</keyword>
<reference evidence="2" key="1">
    <citation type="journal article" date="2023" name="bioRxiv">
        <title>Improved chromosome-level genome assembly for marigold (Tagetes erecta).</title>
        <authorList>
            <person name="Jiang F."/>
            <person name="Yuan L."/>
            <person name="Wang S."/>
            <person name="Wang H."/>
            <person name="Xu D."/>
            <person name="Wang A."/>
            <person name="Fan W."/>
        </authorList>
    </citation>
    <scope>NUCLEOTIDE SEQUENCE</scope>
    <source>
        <strain evidence="2">WSJ</strain>
        <tissue evidence="2">Leaf</tissue>
    </source>
</reference>
<dbReference type="Proteomes" id="UP001229421">
    <property type="component" value="Unassembled WGS sequence"/>
</dbReference>
<accession>A0AAD8LK26</accession>
<evidence type="ECO:0000313" key="2">
    <source>
        <dbReference type="EMBL" id="KAK1439767.1"/>
    </source>
</evidence>
<keyword evidence="1" id="KW-0472">Membrane</keyword>
<organism evidence="2 3">
    <name type="scientific">Tagetes erecta</name>
    <name type="common">African marigold</name>
    <dbReference type="NCBI Taxonomy" id="13708"/>
    <lineage>
        <taxon>Eukaryota</taxon>
        <taxon>Viridiplantae</taxon>
        <taxon>Streptophyta</taxon>
        <taxon>Embryophyta</taxon>
        <taxon>Tracheophyta</taxon>
        <taxon>Spermatophyta</taxon>
        <taxon>Magnoliopsida</taxon>
        <taxon>eudicotyledons</taxon>
        <taxon>Gunneridae</taxon>
        <taxon>Pentapetalae</taxon>
        <taxon>asterids</taxon>
        <taxon>campanulids</taxon>
        <taxon>Asterales</taxon>
        <taxon>Asteraceae</taxon>
        <taxon>Asteroideae</taxon>
        <taxon>Heliantheae alliance</taxon>
        <taxon>Tageteae</taxon>
        <taxon>Tagetes</taxon>
    </lineage>
</organism>
<keyword evidence="3" id="KW-1185">Reference proteome</keyword>
<protein>
    <submittedName>
        <fullName evidence="2">Uncharacterized protein</fullName>
    </submittedName>
</protein>
<proteinExistence type="predicted"/>
<comment type="caution">
    <text evidence="2">The sequence shown here is derived from an EMBL/GenBank/DDBJ whole genome shotgun (WGS) entry which is preliminary data.</text>
</comment>
<sequence>MVQEKVHISMNFLVVEVDYGNGIVGGRWRRVSSLPLNFVVVKAKGKRRLRDLMVESGPVITLFLLQISHFLLKFAAMNNMG</sequence>
<name>A0AAD8LK26_TARER</name>
<dbReference type="AlphaFoldDB" id="A0AAD8LK26"/>
<feature type="transmembrane region" description="Helical" evidence="1">
    <location>
        <begin position="52"/>
        <end position="72"/>
    </location>
</feature>
<evidence type="ECO:0000313" key="3">
    <source>
        <dbReference type="Proteomes" id="UP001229421"/>
    </source>
</evidence>
<gene>
    <name evidence="2" type="ORF">QVD17_05587</name>
</gene>
<dbReference type="EMBL" id="JAUHHV010000001">
    <property type="protein sequence ID" value="KAK1439767.1"/>
    <property type="molecule type" value="Genomic_DNA"/>
</dbReference>